<keyword evidence="2" id="KW-1185">Reference proteome</keyword>
<sequence length="98" mass="10381">MAEIDRDAFACAVQAALGRRGLSYRAAVAAWPMLNIPMLSRACSCQIVSAANMLAVCKALELDPFAFLTEGRRAIGSGKSVQKQTVSLSAPREAGVRP</sequence>
<dbReference type="EMBL" id="AMRM01000030">
    <property type="protein sequence ID" value="EKF17084.1"/>
    <property type="molecule type" value="Genomic_DNA"/>
</dbReference>
<dbReference type="STRING" id="391937.NA2_19978"/>
<protein>
    <recommendedName>
        <fullName evidence="3">XRE family transcriptional regulator</fullName>
    </recommendedName>
</protein>
<accession>K2LH44</accession>
<organism evidence="1 2">
    <name type="scientific">Nitratireductor pacificus pht-3B</name>
    <dbReference type="NCBI Taxonomy" id="391937"/>
    <lineage>
        <taxon>Bacteria</taxon>
        <taxon>Pseudomonadati</taxon>
        <taxon>Pseudomonadota</taxon>
        <taxon>Alphaproteobacteria</taxon>
        <taxon>Hyphomicrobiales</taxon>
        <taxon>Phyllobacteriaceae</taxon>
        <taxon>Nitratireductor</taxon>
    </lineage>
</organism>
<dbReference type="OrthoDB" id="8115867at2"/>
<proteinExistence type="predicted"/>
<dbReference type="AlphaFoldDB" id="K2LH44"/>
<gene>
    <name evidence="1" type="ORF">NA2_19978</name>
</gene>
<evidence type="ECO:0008006" key="3">
    <source>
        <dbReference type="Google" id="ProtNLM"/>
    </source>
</evidence>
<name>K2LH44_9HYPH</name>
<comment type="caution">
    <text evidence="1">The sequence shown here is derived from an EMBL/GenBank/DDBJ whole genome shotgun (WGS) entry which is preliminary data.</text>
</comment>
<evidence type="ECO:0000313" key="1">
    <source>
        <dbReference type="EMBL" id="EKF17084.1"/>
    </source>
</evidence>
<dbReference type="PATRIC" id="fig|391937.3.peg.4095"/>
<evidence type="ECO:0000313" key="2">
    <source>
        <dbReference type="Proteomes" id="UP000006786"/>
    </source>
</evidence>
<reference evidence="1 2" key="1">
    <citation type="journal article" date="2012" name="J. Bacteriol.">
        <title>Genome Sequence of Nitratireductor pacificus Type Strain pht-3B.</title>
        <authorList>
            <person name="Lai Q."/>
            <person name="Li G."/>
            <person name="Shao Z."/>
        </authorList>
    </citation>
    <scope>NUCLEOTIDE SEQUENCE [LARGE SCALE GENOMIC DNA]</scope>
    <source>
        <strain evidence="2">pht-3B</strain>
    </source>
</reference>
<dbReference type="RefSeq" id="WP_008599086.1">
    <property type="nucleotide sequence ID" value="NZ_AMRM01000030.1"/>
</dbReference>
<dbReference type="Proteomes" id="UP000006786">
    <property type="component" value="Unassembled WGS sequence"/>
</dbReference>